<dbReference type="AlphaFoldDB" id="X1MDK6"/>
<dbReference type="GO" id="GO:0006412">
    <property type="term" value="P:translation"/>
    <property type="evidence" value="ECO:0007669"/>
    <property type="project" value="InterPro"/>
</dbReference>
<dbReference type="InterPro" id="IPR028909">
    <property type="entry name" value="bL21-like"/>
</dbReference>
<name>X1MDK6_9ZZZZ</name>
<dbReference type="GO" id="GO:0003735">
    <property type="term" value="F:structural constituent of ribosome"/>
    <property type="evidence" value="ECO:0007669"/>
    <property type="project" value="InterPro"/>
</dbReference>
<sequence>MFINDDGNVIIGNPTIKGAKVKATSLGEFKGDKVIVFKYKPKVRYRRKGGHRQIYTKLLINKIIKPRGHKNGT</sequence>
<evidence type="ECO:0008006" key="5">
    <source>
        <dbReference type="Google" id="ProtNLM"/>
    </source>
</evidence>
<dbReference type="GO" id="GO:0005737">
    <property type="term" value="C:cytoplasm"/>
    <property type="evidence" value="ECO:0007669"/>
    <property type="project" value="UniProtKB-ARBA"/>
</dbReference>
<reference evidence="4" key="1">
    <citation type="journal article" date="2014" name="Front. Microbiol.">
        <title>High frequency of phylogenetically diverse reductive dehalogenase-homologous genes in deep subseafloor sedimentary metagenomes.</title>
        <authorList>
            <person name="Kawai M."/>
            <person name="Futagami T."/>
            <person name="Toyoda A."/>
            <person name="Takaki Y."/>
            <person name="Nishi S."/>
            <person name="Hori S."/>
            <person name="Arai W."/>
            <person name="Tsubouchi T."/>
            <person name="Morono Y."/>
            <person name="Uchiyama I."/>
            <person name="Ito T."/>
            <person name="Fujiyama A."/>
            <person name="Inagaki F."/>
            <person name="Takami H."/>
        </authorList>
    </citation>
    <scope>NUCLEOTIDE SEQUENCE</scope>
    <source>
        <strain evidence="4">Expedition CK06-06</strain>
    </source>
</reference>
<dbReference type="NCBIfam" id="TIGR00061">
    <property type="entry name" value="L21"/>
    <property type="match status" value="1"/>
</dbReference>
<keyword evidence="3" id="KW-0687">Ribonucleoprotein</keyword>
<dbReference type="PANTHER" id="PTHR21349">
    <property type="entry name" value="50S RIBOSOMAL PROTEIN L21"/>
    <property type="match status" value="1"/>
</dbReference>
<comment type="similarity">
    <text evidence="1">Belongs to the bacterial ribosomal protein bL21 family.</text>
</comment>
<keyword evidence="2" id="KW-0689">Ribosomal protein</keyword>
<evidence type="ECO:0000313" key="4">
    <source>
        <dbReference type="EMBL" id="GAI16166.1"/>
    </source>
</evidence>
<dbReference type="EMBL" id="BARV01006704">
    <property type="protein sequence ID" value="GAI16166.1"/>
    <property type="molecule type" value="Genomic_DNA"/>
</dbReference>
<dbReference type="InterPro" id="IPR036164">
    <property type="entry name" value="bL21-like_sf"/>
</dbReference>
<dbReference type="Pfam" id="PF00829">
    <property type="entry name" value="Ribosomal_L21p"/>
    <property type="match status" value="1"/>
</dbReference>
<dbReference type="GO" id="GO:0005840">
    <property type="term" value="C:ribosome"/>
    <property type="evidence" value="ECO:0007669"/>
    <property type="project" value="UniProtKB-KW"/>
</dbReference>
<evidence type="ECO:0000256" key="3">
    <source>
        <dbReference type="ARBA" id="ARBA00023274"/>
    </source>
</evidence>
<dbReference type="InterPro" id="IPR001787">
    <property type="entry name" value="Ribosomal_bL21"/>
</dbReference>
<dbReference type="GO" id="GO:1990904">
    <property type="term" value="C:ribonucleoprotein complex"/>
    <property type="evidence" value="ECO:0007669"/>
    <property type="project" value="UniProtKB-KW"/>
</dbReference>
<dbReference type="GO" id="GO:0003723">
    <property type="term" value="F:RNA binding"/>
    <property type="evidence" value="ECO:0007669"/>
    <property type="project" value="InterPro"/>
</dbReference>
<gene>
    <name evidence="4" type="ORF">S06H3_13733</name>
</gene>
<accession>X1MDK6</accession>
<evidence type="ECO:0000256" key="2">
    <source>
        <dbReference type="ARBA" id="ARBA00022980"/>
    </source>
</evidence>
<dbReference type="SUPFAM" id="SSF141091">
    <property type="entry name" value="L21p-like"/>
    <property type="match status" value="1"/>
</dbReference>
<evidence type="ECO:0000256" key="1">
    <source>
        <dbReference type="ARBA" id="ARBA00008563"/>
    </source>
</evidence>
<comment type="caution">
    <text evidence="4">The sequence shown here is derived from an EMBL/GenBank/DDBJ whole genome shotgun (WGS) entry which is preliminary data.</text>
</comment>
<proteinExistence type="inferred from homology"/>
<protein>
    <recommendedName>
        <fullName evidence="5">50S ribosomal protein L21</fullName>
    </recommendedName>
</protein>
<dbReference type="PANTHER" id="PTHR21349:SF0">
    <property type="entry name" value="LARGE RIBOSOMAL SUBUNIT PROTEIN BL21M"/>
    <property type="match status" value="1"/>
</dbReference>
<organism evidence="4">
    <name type="scientific">marine sediment metagenome</name>
    <dbReference type="NCBI Taxonomy" id="412755"/>
    <lineage>
        <taxon>unclassified sequences</taxon>
        <taxon>metagenomes</taxon>
        <taxon>ecological metagenomes</taxon>
    </lineage>
</organism>